<organism evidence="2 3">
    <name type="scientific">SAR324 cluster bacterium</name>
    <dbReference type="NCBI Taxonomy" id="2024889"/>
    <lineage>
        <taxon>Bacteria</taxon>
        <taxon>Deltaproteobacteria</taxon>
        <taxon>SAR324 cluster</taxon>
    </lineage>
</organism>
<protein>
    <submittedName>
        <fullName evidence="2">Uncharacterized protein</fullName>
    </submittedName>
</protein>
<evidence type="ECO:0000313" key="2">
    <source>
        <dbReference type="EMBL" id="NMC62028.1"/>
    </source>
</evidence>
<proteinExistence type="predicted"/>
<feature type="region of interest" description="Disordered" evidence="1">
    <location>
        <begin position="1"/>
        <end position="33"/>
    </location>
</feature>
<gene>
    <name evidence="2" type="ORF">GYA55_02550</name>
</gene>
<sequence length="123" mass="13968">MDLKKGEAHLSSYSKSELSQDNSLSQEEEQKPFRSEAVGFKEYKLIFLGSKEHFEVLNRHRETRLRLSSPNNTPPKPGIERRGTCARTISRELLTAVRLACLAPEELGMKGVGLKKLTSQRIR</sequence>
<dbReference type="Proteomes" id="UP000524246">
    <property type="component" value="Unassembled WGS sequence"/>
</dbReference>
<evidence type="ECO:0000313" key="3">
    <source>
        <dbReference type="Proteomes" id="UP000524246"/>
    </source>
</evidence>
<accession>A0A7X9FQJ2</accession>
<dbReference type="EMBL" id="JAAZON010000102">
    <property type="protein sequence ID" value="NMC62028.1"/>
    <property type="molecule type" value="Genomic_DNA"/>
</dbReference>
<reference evidence="2 3" key="1">
    <citation type="journal article" date="2020" name="Biotechnol. Biofuels">
        <title>New insights from the biogas microbiome by comprehensive genome-resolved metagenomics of nearly 1600 species originating from multiple anaerobic digesters.</title>
        <authorList>
            <person name="Campanaro S."/>
            <person name="Treu L."/>
            <person name="Rodriguez-R L.M."/>
            <person name="Kovalovszki A."/>
            <person name="Ziels R.M."/>
            <person name="Maus I."/>
            <person name="Zhu X."/>
            <person name="Kougias P.G."/>
            <person name="Basile A."/>
            <person name="Luo G."/>
            <person name="Schluter A."/>
            <person name="Konstantinidis K.T."/>
            <person name="Angelidaki I."/>
        </authorList>
    </citation>
    <scope>NUCLEOTIDE SEQUENCE [LARGE SCALE GENOMIC DNA]</scope>
    <source>
        <strain evidence="2">AS27yjCOA_65</strain>
    </source>
</reference>
<evidence type="ECO:0000256" key="1">
    <source>
        <dbReference type="SAM" id="MobiDB-lite"/>
    </source>
</evidence>
<dbReference type="AlphaFoldDB" id="A0A7X9FQJ2"/>
<comment type="caution">
    <text evidence="2">The sequence shown here is derived from an EMBL/GenBank/DDBJ whole genome shotgun (WGS) entry which is preliminary data.</text>
</comment>
<feature type="compositionally biased region" description="Polar residues" evidence="1">
    <location>
        <begin position="11"/>
        <end position="25"/>
    </location>
</feature>
<name>A0A7X9FQJ2_9DELT</name>